<feature type="compositionally biased region" description="Polar residues" evidence="1">
    <location>
        <begin position="9"/>
        <end position="27"/>
    </location>
</feature>
<accession>A0AAD8Y7R0</accession>
<dbReference type="AlphaFoldDB" id="A0AAD8Y7R0"/>
<protein>
    <submittedName>
        <fullName evidence="2">Uncharacterized protein</fullName>
    </submittedName>
</protein>
<dbReference type="EMBL" id="JATAAI010000015">
    <property type="protein sequence ID" value="KAK1740718.1"/>
    <property type="molecule type" value="Genomic_DNA"/>
</dbReference>
<comment type="caution">
    <text evidence="2">The sequence shown here is derived from an EMBL/GenBank/DDBJ whole genome shotgun (WGS) entry which is preliminary data.</text>
</comment>
<sequence>MPFFWFGGETTSSTAADGQAKSSSVAISSHHARKSSLSLSASSGQNARLAEVRSEATASYLQHQSIDMGGNHRRTQSGDISRRSRTSTGSGHGRKRGGVVAIEDDDDSKHKGRIDQGLIDACNEAKVSPTKASWWTSFSVTAITPSSFPDDTTSNVTASKLAPPNINEAALKHRRTVSKTTYRV</sequence>
<proteinExistence type="predicted"/>
<organism evidence="2 3">
    <name type="scientific">Skeletonema marinoi</name>
    <dbReference type="NCBI Taxonomy" id="267567"/>
    <lineage>
        <taxon>Eukaryota</taxon>
        <taxon>Sar</taxon>
        <taxon>Stramenopiles</taxon>
        <taxon>Ochrophyta</taxon>
        <taxon>Bacillariophyta</taxon>
        <taxon>Coscinodiscophyceae</taxon>
        <taxon>Thalassiosirophycidae</taxon>
        <taxon>Thalassiosirales</taxon>
        <taxon>Skeletonemataceae</taxon>
        <taxon>Skeletonema</taxon>
        <taxon>Skeletonema marinoi-dohrnii complex</taxon>
    </lineage>
</organism>
<reference evidence="2" key="1">
    <citation type="submission" date="2023-06" db="EMBL/GenBank/DDBJ databases">
        <title>Survivors Of The Sea: Transcriptome response of Skeletonema marinoi to long-term dormancy.</title>
        <authorList>
            <person name="Pinder M.I.M."/>
            <person name="Kourtchenko O."/>
            <person name="Robertson E.K."/>
            <person name="Larsson T."/>
            <person name="Maumus F."/>
            <person name="Osuna-Cruz C.M."/>
            <person name="Vancaester E."/>
            <person name="Stenow R."/>
            <person name="Vandepoele K."/>
            <person name="Ploug H."/>
            <person name="Bruchert V."/>
            <person name="Godhe A."/>
            <person name="Topel M."/>
        </authorList>
    </citation>
    <scope>NUCLEOTIDE SEQUENCE</scope>
    <source>
        <strain evidence="2">R05AC</strain>
    </source>
</reference>
<evidence type="ECO:0000256" key="1">
    <source>
        <dbReference type="SAM" id="MobiDB-lite"/>
    </source>
</evidence>
<keyword evidence="3" id="KW-1185">Reference proteome</keyword>
<gene>
    <name evidence="2" type="ORF">QTG54_008813</name>
</gene>
<dbReference type="Proteomes" id="UP001224775">
    <property type="component" value="Unassembled WGS sequence"/>
</dbReference>
<feature type="region of interest" description="Disordered" evidence="1">
    <location>
        <begin position="1"/>
        <end position="111"/>
    </location>
</feature>
<name>A0AAD8Y7R0_9STRA</name>
<feature type="compositionally biased region" description="Polar residues" evidence="1">
    <location>
        <begin position="56"/>
        <end position="65"/>
    </location>
</feature>
<evidence type="ECO:0000313" key="2">
    <source>
        <dbReference type="EMBL" id="KAK1740718.1"/>
    </source>
</evidence>
<evidence type="ECO:0000313" key="3">
    <source>
        <dbReference type="Proteomes" id="UP001224775"/>
    </source>
</evidence>